<dbReference type="RefSeq" id="XP_022330733.1">
    <property type="nucleotide sequence ID" value="XM_022475025.1"/>
</dbReference>
<dbReference type="InterPro" id="IPR009003">
    <property type="entry name" value="Peptidase_S1_PA"/>
</dbReference>
<evidence type="ECO:0000313" key="2">
    <source>
        <dbReference type="RefSeq" id="XP_022330733.1"/>
    </source>
</evidence>
<dbReference type="OrthoDB" id="6158736at2759"/>
<name>A0A8B8DSX3_CRAVI</name>
<dbReference type="GeneID" id="111129001"/>
<organism evidence="1 2">
    <name type="scientific">Crassostrea virginica</name>
    <name type="common">Eastern oyster</name>
    <dbReference type="NCBI Taxonomy" id="6565"/>
    <lineage>
        <taxon>Eukaryota</taxon>
        <taxon>Metazoa</taxon>
        <taxon>Spiralia</taxon>
        <taxon>Lophotrochozoa</taxon>
        <taxon>Mollusca</taxon>
        <taxon>Bivalvia</taxon>
        <taxon>Autobranchia</taxon>
        <taxon>Pteriomorphia</taxon>
        <taxon>Ostreida</taxon>
        <taxon>Ostreoidea</taxon>
        <taxon>Ostreidae</taxon>
        <taxon>Crassostrea</taxon>
    </lineage>
</organism>
<dbReference type="AlphaFoldDB" id="A0A8B8DSX3"/>
<evidence type="ECO:0000313" key="1">
    <source>
        <dbReference type="Proteomes" id="UP000694844"/>
    </source>
</evidence>
<protein>
    <submittedName>
        <fullName evidence="2">Uncharacterized protein LOC111129001</fullName>
    </submittedName>
</protein>
<dbReference type="SUPFAM" id="SSF50494">
    <property type="entry name" value="Trypsin-like serine proteases"/>
    <property type="match status" value="1"/>
</dbReference>
<keyword evidence="1" id="KW-1185">Reference proteome</keyword>
<dbReference type="KEGG" id="cvn:111129001"/>
<dbReference type="Proteomes" id="UP000694844">
    <property type="component" value="Chromosome 4"/>
</dbReference>
<sequence>METEMETSGDRILKLNSPSLSEAFNFKIELSSSENSFSESLLDSLQVGPRLDRICSLSESIELKSIPTDKGEFVEPGSVYVFEVDVVCERNELRVIEKVKDQRKKEWFFSSRLSNSLRVIWIHSKSIRTIEAKLQIYKEYEYDLPHRYNILLHHDLEDVDSICKASGTLKFEALCRDILSLERNIPLRSPEFETILQATFQEILSCEKIREICYHVNIEGVGTIQSPEYRCHWNFTVRRIKKELVRETLKEIGQLLGSKIALAISKHIETYLQRNLVTEFLDLEAQITDEVHTVVQALIIRFIRIFFDKLGEIFVEVLTYIATFILSVDVNSATWRKKVADEIHGKIDQNTDSIARNILDLVIKMCTETKGDLKDVLEQIRRLSEKLSLPNQSELVEEWLNREIYIEDRAELKIKCPSILTYIAGRRNNEPSVTVFLKGENKEEAKAFFRKKCKIASIDFVDVTTELQDRSEKLKKRREQSKKVTLMDSHIKNGLRTIQKRYEEKLMATHSNIIGIGLGHMMSDGNHDQPCIVLYCLDISLIPFGEQELPKYLDGYPVDIREDVIMFGHCTNCRSLYNGCSIGRPFDDSAGSVGFFVRSKETTANQDIGFLTAAHVALGNDFLERLYEKRALLSQNVFASNIHEHEIIHPSWKDSKINDKIGTVSDAFCGNFGPNEKGVDAAFVKLNKPVLEENSEVQMAEDRDLKPGETLVVKTGRTTGHTTGLLDERFSVSFPNPYNPALIVSFNDCHFVDELETPFFEGGDSGSGVFLIDSESQPCKALGIAFAFSQVFQKTVVCDIRDVVDAFNVTVYKKHIQVSSDQEQEPMDIS</sequence>
<proteinExistence type="predicted"/>
<gene>
    <name evidence="2" type="primary">LOC111129001</name>
</gene>
<accession>A0A8B8DSX3</accession>
<reference evidence="2" key="1">
    <citation type="submission" date="2025-08" db="UniProtKB">
        <authorList>
            <consortium name="RefSeq"/>
        </authorList>
    </citation>
    <scope>IDENTIFICATION</scope>
    <source>
        <tissue evidence="2">Whole sample</tissue>
    </source>
</reference>